<feature type="compositionally biased region" description="Basic and acidic residues" evidence="1">
    <location>
        <begin position="49"/>
        <end position="65"/>
    </location>
</feature>
<evidence type="ECO:0000313" key="2">
    <source>
        <dbReference type="EMBL" id="KAJ2936437.1"/>
    </source>
</evidence>
<feature type="compositionally biased region" description="Basic residues" evidence="1">
    <location>
        <begin position="342"/>
        <end position="351"/>
    </location>
</feature>
<feature type="region of interest" description="Disordered" evidence="1">
    <location>
        <begin position="274"/>
        <end position="351"/>
    </location>
</feature>
<comment type="caution">
    <text evidence="2">The sequence shown here is derived from an EMBL/GenBank/DDBJ whole genome shotgun (WGS) entry which is preliminary data.</text>
</comment>
<feature type="compositionally biased region" description="Polar residues" evidence="1">
    <location>
        <begin position="286"/>
        <end position="299"/>
    </location>
</feature>
<dbReference type="AlphaFoldDB" id="A0A9W8JKZ0"/>
<evidence type="ECO:0000313" key="3">
    <source>
        <dbReference type="Proteomes" id="UP001140091"/>
    </source>
</evidence>
<dbReference type="EMBL" id="JANBPK010000061">
    <property type="protein sequence ID" value="KAJ2936437.1"/>
    <property type="molecule type" value="Genomic_DNA"/>
</dbReference>
<name>A0A9W8JKZ0_9AGAR</name>
<protein>
    <submittedName>
        <fullName evidence="2">Uncharacterized protein</fullName>
    </submittedName>
</protein>
<feature type="compositionally biased region" description="Polar residues" evidence="1">
    <location>
        <begin position="178"/>
        <end position="193"/>
    </location>
</feature>
<feature type="non-terminal residue" evidence="2">
    <location>
        <position position="1"/>
    </location>
</feature>
<gene>
    <name evidence="2" type="ORF">H1R20_g653</name>
</gene>
<dbReference type="OrthoDB" id="2976199at2759"/>
<evidence type="ECO:0000256" key="1">
    <source>
        <dbReference type="SAM" id="MobiDB-lite"/>
    </source>
</evidence>
<organism evidence="2 3">
    <name type="scientific">Candolleomyces eurysporus</name>
    <dbReference type="NCBI Taxonomy" id="2828524"/>
    <lineage>
        <taxon>Eukaryota</taxon>
        <taxon>Fungi</taxon>
        <taxon>Dikarya</taxon>
        <taxon>Basidiomycota</taxon>
        <taxon>Agaricomycotina</taxon>
        <taxon>Agaricomycetes</taxon>
        <taxon>Agaricomycetidae</taxon>
        <taxon>Agaricales</taxon>
        <taxon>Agaricineae</taxon>
        <taxon>Psathyrellaceae</taxon>
        <taxon>Candolleomyces</taxon>
    </lineage>
</organism>
<feature type="compositionally biased region" description="Basic and acidic residues" evidence="1">
    <location>
        <begin position="78"/>
        <end position="123"/>
    </location>
</feature>
<sequence>MTEYDYSPEAWERHIATQQRIARWVDGTLTQAPCNAFTPATPHVNALKLEKERKHRRKEEERRAYYADAGDSDVSDDYDSRERYDRERERRDRHQDYDRSSTRHYKPEKAQKDIEYVWVERDTPSPPSSTRPRSSSQSVASKPRPSRSHAAPQLSLDLQPFPQRPQDPYYYHNRHSHSSQSSATTPNSGSTTHGMFPVGQLPHSAPAITGQAPVLGATPAKPIRSQTMPYAYPGYQQVTDKNGYPVNRPVGPQPVVVPIRPNMTGSNSYGSTLTYAPDPSKHKQLPWSTYQSPSKSQSLLKRMFGFKAKNSNESTPPPQPYYPPQSRDDKEGGSMFLGGGKRMTRKRSISF</sequence>
<proteinExistence type="predicted"/>
<feature type="region of interest" description="Disordered" evidence="1">
    <location>
        <begin position="49"/>
        <end position="197"/>
    </location>
</feature>
<dbReference type="Proteomes" id="UP001140091">
    <property type="component" value="Unassembled WGS sequence"/>
</dbReference>
<accession>A0A9W8JKZ0</accession>
<keyword evidence="3" id="KW-1185">Reference proteome</keyword>
<reference evidence="2" key="1">
    <citation type="submission" date="2022-06" db="EMBL/GenBank/DDBJ databases">
        <title>Genome Sequence of Candolleomyces eurysporus.</title>
        <authorList>
            <person name="Buettner E."/>
        </authorList>
    </citation>
    <scope>NUCLEOTIDE SEQUENCE</scope>
    <source>
        <strain evidence="2">VTCC 930004</strain>
    </source>
</reference>
<feature type="compositionally biased region" description="Low complexity" evidence="1">
    <location>
        <begin position="130"/>
        <end position="143"/>
    </location>
</feature>